<dbReference type="Pfam" id="PF00005">
    <property type="entry name" value="ABC_tran"/>
    <property type="match status" value="1"/>
</dbReference>
<keyword evidence="3" id="KW-0813">Transport</keyword>
<comment type="subcellular location">
    <subcellularLocation>
        <location evidence="1">Cell membrane</location>
        <topology evidence="1">Peripheral membrane protein</topology>
    </subcellularLocation>
</comment>
<dbReference type="InterPro" id="IPR050763">
    <property type="entry name" value="ABC_transporter_ATP-binding"/>
</dbReference>
<keyword evidence="5 8" id="KW-0067">ATP-binding</keyword>
<proteinExistence type="inferred from homology"/>
<reference evidence="8 9" key="1">
    <citation type="submission" date="2017-08" db="EMBL/GenBank/DDBJ databases">
        <title>The complete genome sequence of Nocardiopsis gilva YIM 90087.</title>
        <authorList>
            <person name="Yin M."/>
            <person name="Tang S."/>
        </authorList>
    </citation>
    <scope>NUCLEOTIDE SEQUENCE [LARGE SCALE GENOMIC DNA]</scope>
    <source>
        <strain evidence="8 9">YIM 90087</strain>
    </source>
</reference>
<dbReference type="PROSITE" id="PS50893">
    <property type="entry name" value="ABC_TRANSPORTER_2"/>
    <property type="match status" value="1"/>
</dbReference>
<evidence type="ECO:0000313" key="8">
    <source>
        <dbReference type="EMBL" id="ASU82830.1"/>
    </source>
</evidence>
<sequence>MIRLKGVVRHYGPNHAIGPIDLEVGPGESVVLIGPNGCGKSTMLRVAAGLETYDSGSVNVLGGEPQQDSPDFRRRVFVLDELAFFPDLSVREHLELIAVGHGLGNKAARRVDAVLARCRLSLHGDLSPRQLSKGLQQLLLIASMLVPPSPDLMILDEPERHLDEDARSWLGEELVQKKLEGTGLLVATHHRPLVEALGDRVVDFGGGGPVGSEGAE</sequence>
<dbReference type="PANTHER" id="PTHR42711">
    <property type="entry name" value="ABC TRANSPORTER ATP-BINDING PROTEIN"/>
    <property type="match status" value="1"/>
</dbReference>
<name>A0A223S3X3_9ACTN</name>
<evidence type="ECO:0000256" key="6">
    <source>
        <dbReference type="ARBA" id="ARBA00023251"/>
    </source>
</evidence>
<dbReference type="EMBL" id="CP022753">
    <property type="protein sequence ID" value="ASU82830.1"/>
    <property type="molecule type" value="Genomic_DNA"/>
</dbReference>
<dbReference type="GO" id="GO:0046677">
    <property type="term" value="P:response to antibiotic"/>
    <property type="evidence" value="ECO:0007669"/>
    <property type="project" value="UniProtKB-KW"/>
</dbReference>
<evidence type="ECO:0000256" key="4">
    <source>
        <dbReference type="ARBA" id="ARBA00022741"/>
    </source>
</evidence>
<evidence type="ECO:0000256" key="1">
    <source>
        <dbReference type="ARBA" id="ARBA00004202"/>
    </source>
</evidence>
<dbReference type="InterPro" id="IPR003593">
    <property type="entry name" value="AAA+_ATPase"/>
</dbReference>
<dbReference type="KEGG" id="ngv:CDO52_08585"/>
<dbReference type="PANTHER" id="PTHR42711:SF5">
    <property type="entry name" value="ABC TRANSPORTER ATP-BINDING PROTEIN NATA"/>
    <property type="match status" value="1"/>
</dbReference>
<dbReference type="AlphaFoldDB" id="A0A223S3X3"/>
<evidence type="ECO:0000259" key="7">
    <source>
        <dbReference type="PROSITE" id="PS50893"/>
    </source>
</evidence>
<protein>
    <submittedName>
        <fullName evidence="8">ABC transporter ATP-binding protein</fullName>
    </submittedName>
</protein>
<dbReference type="InterPro" id="IPR027417">
    <property type="entry name" value="P-loop_NTPase"/>
</dbReference>
<dbReference type="CDD" id="cd03230">
    <property type="entry name" value="ABC_DR_subfamily_A"/>
    <property type="match status" value="1"/>
</dbReference>
<evidence type="ECO:0000256" key="2">
    <source>
        <dbReference type="ARBA" id="ARBA00005417"/>
    </source>
</evidence>
<comment type="similarity">
    <text evidence="2">Belongs to the ABC transporter superfamily.</text>
</comment>
<keyword evidence="9" id="KW-1185">Reference proteome</keyword>
<keyword evidence="4" id="KW-0547">Nucleotide-binding</keyword>
<gene>
    <name evidence="8" type="ORF">CDO52_08585</name>
</gene>
<dbReference type="GO" id="GO:0016887">
    <property type="term" value="F:ATP hydrolysis activity"/>
    <property type="evidence" value="ECO:0007669"/>
    <property type="project" value="InterPro"/>
</dbReference>
<dbReference type="Proteomes" id="UP000215005">
    <property type="component" value="Chromosome"/>
</dbReference>
<dbReference type="RefSeq" id="WP_017617393.1">
    <property type="nucleotide sequence ID" value="NZ_ANBG01000070.1"/>
</dbReference>
<keyword evidence="6" id="KW-0046">Antibiotic resistance</keyword>
<organism evidence="8 9">
    <name type="scientific">Nocardiopsis gilva YIM 90087</name>
    <dbReference type="NCBI Taxonomy" id="1235441"/>
    <lineage>
        <taxon>Bacteria</taxon>
        <taxon>Bacillati</taxon>
        <taxon>Actinomycetota</taxon>
        <taxon>Actinomycetes</taxon>
        <taxon>Streptosporangiales</taxon>
        <taxon>Nocardiopsidaceae</taxon>
        <taxon>Nocardiopsis</taxon>
    </lineage>
</organism>
<evidence type="ECO:0000256" key="3">
    <source>
        <dbReference type="ARBA" id="ARBA00022448"/>
    </source>
</evidence>
<dbReference type="Gene3D" id="3.40.50.300">
    <property type="entry name" value="P-loop containing nucleotide triphosphate hydrolases"/>
    <property type="match status" value="1"/>
</dbReference>
<feature type="domain" description="ABC transporter" evidence="7">
    <location>
        <begin position="2"/>
        <end position="216"/>
    </location>
</feature>
<dbReference type="GO" id="GO:0005886">
    <property type="term" value="C:plasma membrane"/>
    <property type="evidence" value="ECO:0007669"/>
    <property type="project" value="UniProtKB-SubCell"/>
</dbReference>
<evidence type="ECO:0000313" key="9">
    <source>
        <dbReference type="Proteomes" id="UP000215005"/>
    </source>
</evidence>
<dbReference type="SMART" id="SM00382">
    <property type="entry name" value="AAA"/>
    <property type="match status" value="1"/>
</dbReference>
<dbReference type="InterPro" id="IPR003439">
    <property type="entry name" value="ABC_transporter-like_ATP-bd"/>
</dbReference>
<accession>A0A223S3X3</accession>
<dbReference type="SUPFAM" id="SSF52540">
    <property type="entry name" value="P-loop containing nucleoside triphosphate hydrolases"/>
    <property type="match status" value="1"/>
</dbReference>
<dbReference type="GO" id="GO:0005524">
    <property type="term" value="F:ATP binding"/>
    <property type="evidence" value="ECO:0007669"/>
    <property type="project" value="UniProtKB-KW"/>
</dbReference>
<evidence type="ECO:0000256" key="5">
    <source>
        <dbReference type="ARBA" id="ARBA00022840"/>
    </source>
</evidence>